<organism evidence="6">
    <name type="scientific">Lactobacillus delbrueckii subsp. lactis</name>
    <dbReference type="NCBI Taxonomy" id="29397"/>
    <lineage>
        <taxon>Bacteria</taxon>
        <taxon>Bacillati</taxon>
        <taxon>Bacillota</taxon>
        <taxon>Bacilli</taxon>
        <taxon>Lactobacillales</taxon>
        <taxon>Lactobacillaceae</taxon>
        <taxon>Lactobacillus</taxon>
    </lineage>
</organism>
<dbReference type="GO" id="GO:0000976">
    <property type="term" value="F:transcription cis-regulatory region binding"/>
    <property type="evidence" value="ECO:0007669"/>
    <property type="project" value="TreeGrafter"/>
</dbReference>
<gene>
    <name evidence="6" type="ORF">DQL93_00330</name>
</gene>
<evidence type="ECO:0000256" key="4">
    <source>
        <dbReference type="ARBA" id="ARBA00023163"/>
    </source>
</evidence>
<dbReference type="GO" id="GO:0003700">
    <property type="term" value="F:DNA-binding transcription factor activity"/>
    <property type="evidence" value="ECO:0007669"/>
    <property type="project" value="TreeGrafter"/>
</dbReference>
<dbReference type="SUPFAM" id="SSF53822">
    <property type="entry name" value="Periplasmic binding protein-like I"/>
    <property type="match status" value="1"/>
</dbReference>
<dbReference type="SMART" id="SM00354">
    <property type="entry name" value="HTH_LACI"/>
    <property type="match status" value="1"/>
</dbReference>
<evidence type="ECO:0000259" key="5">
    <source>
        <dbReference type="PROSITE" id="PS50932"/>
    </source>
</evidence>
<dbReference type="EMBL" id="CP031023">
    <property type="protein sequence ID" value="AZA15291.1"/>
    <property type="molecule type" value="Genomic_DNA"/>
</dbReference>
<dbReference type="InterPro" id="IPR000843">
    <property type="entry name" value="HTH_LacI"/>
</dbReference>
<dbReference type="Pfam" id="PF13377">
    <property type="entry name" value="Peripla_BP_3"/>
    <property type="match status" value="1"/>
</dbReference>
<proteinExistence type="predicted"/>
<evidence type="ECO:0000256" key="3">
    <source>
        <dbReference type="ARBA" id="ARBA00023125"/>
    </source>
</evidence>
<protein>
    <submittedName>
        <fullName evidence="6">LacI family transcriptional regulator</fullName>
    </submittedName>
</protein>
<keyword evidence="1" id="KW-0678">Repressor</keyword>
<dbReference type="Pfam" id="PF00356">
    <property type="entry name" value="LacI"/>
    <property type="match status" value="1"/>
</dbReference>
<dbReference type="Gene3D" id="3.40.50.2300">
    <property type="match status" value="2"/>
</dbReference>
<reference evidence="6" key="1">
    <citation type="submission" date="2018-07" db="EMBL/GenBank/DDBJ databases">
        <authorList>
            <person name="Somerville V."/>
        </authorList>
    </citation>
    <scope>NUCLEOTIDE SEQUENCE</scope>
    <source>
        <strain evidence="6">NWC_2_2</strain>
    </source>
</reference>
<keyword evidence="3" id="KW-0238">DNA-binding</keyword>
<evidence type="ECO:0000256" key="2">
    <source>
        <dbReference type="ARBA" id="ARBA00023015"/>
    </source>
</evidence>
<dbReference type="PROSITE" id="PS50932">
    <property type="entry name" value="HTH_LACI_2"/>
    <property type="match status" value="1"/>
</dbReference>
<feature type="domain" description="HTH lacI-type" evidence="5">
    <location>
        <begin position="3"/>
        <end position="56"/>
    </location>
</feature>
<keyword evidence="2" id="KW-0805">Transcription regulation</keyword>
<dbReference type="AlphaFoldDB" id="A0A061CS06"/>
<dbReference type="PANTHER" id="PTHR30146">
    <property type="entry name" value="LACI-RELATED TRANSCRIPTIONAL REPRESSOR"/>
    <property type="match status" value="1"/>
</dbReference>
<dbReference type="InterPro" id="IPR028082">
    <property type="entry name" value="Peripla_BP_I"/>
</dbReference>
<name>A0A061CS06_LACDL</name>
<dbReference type="InterPro" id="IPR010982">
    <property type="entry name" value="Lambda_DNA-bd_dom_sf"/>
</dbReference>
<dbReference type="RefSeq" id="WP_016396030.1">
    <property type="nucleotide sequence ID" value="NZ_BJLK01000043.1"/>
</dbReference>
<keyword evidence="4" id="KW-0804">Transcription</keyword>
<dbReference type="Gene3D" id="1.10.260.40">
    <property type="entry name" value="lambda repressor-like DNA-binding domains"/>
    <property type="match status" value="1"/>
</dbReference>
<dbReference type="PANTHER" id="PTHR30146:SF95">
    <property type="entry name" value="RIBOSE OPERON REPRESSOR"/>
    <property type="match status" value="1"/>
</dbReference>
<dbReference type="SUPFAM" id="SSF47413">
    <property type="entry name" value="lambda repressor-like DNA-binding domains"/>
    <property type="match status" value="1"/>
</dbReference>
<evidence type="ECO:0000256" key="1">
    <source>
        <dbReference type="ARBA" id="ARBA00022491"/>
    </source>
</evidence>
<dbReference type="CDD" id="cd01392">
    <property type="entry name" value="HTH_LacI"/>
    <property type="match status" value="1"/>
</dbReference>
<sequence length="304" mass="33844">MKVTFTEIAKLAGVSVPTVSRYFNQQTVSPQNQLKIAQAAKALHYKPNKAGSKTVLVLLPTVTNPLYAEFYEAVQGNLAQLGYDCQLHVGQDDNFLASLKSNKFSGLITSLPETPLSLTRQLPTVSFDRPISREIPMVSCDNYGGGHLIAQTVLKRGAKEILIFCGSQQDLSPINERLRGMMDCFQKRQTKFSTAYLDFTAGNLFKQVQLAKLLTGQKYDAICCSDDITALLVKQRVRQLSYQPLVTGFDGSNFVRNFFPDLLTVKQPIKDLAALTCQLLDQRLRRGHFPSGHKQELPVTLLDL</sequence>
<dbReference type="InterPro" id="IPR046335">
    <property type="entry name" value="LacI/GalR-like_sensor"/>
</dbReference>
<accession>A0A061CS06</accession>
<evidence type="ECO:0000313" key="6">
    <source>
        <dbReference type="EMBL" id="AZA15291.1"/>
    </source>
</evidence>